<sequence length="39" mass="4179">MSLLVDAAFFVDGQRGTTVVAAFAREHFTCGLFGSRKGD</sequence>
<protein>
    <submittedName>
        <fullName evidence="1">Uncharacterized protein</fullName>
    </submittedName>
</protein>
<organism evidence="1 2">
    <name type="scientific">Candidatus Ozemobacter sibiricus</name>
    <dbReference type="NCBI Taxonomy" id="2268124"/>
    <lineage>
        <taxon>Bacteria</taxon>
        <taxon>Candidatus Ozemobacteria</taxon>
        <taxon>Candidatus Ozemobacterales</taxon>
        <taxon>Candidatus Ozemobacteraceae</taxon>
        <taxon>Candidatus Ozemobacter</taxon>
    </lineage>
</organism>
<reference evidence="1 2" key="1">
    <citation type="submission" date="2018-05" db="EMBL/GenBank/DDBJ databases">
        <title>A metagenomic window into the 2 km-deep terrestrial subsurface aquifer revealed taxonomically and functionally diverse microbial community comprising novel uncultured bacterial lineages.</title>
        <authorList>
            <person name="Kadnikov V.V."/>
            <person name="Mardanov A.V."/>
            <person name="Beletsky A.V."/>
            <person name="Banks D."/>
            <person name="Pimenov N.V."/>
            <person name="Frank Y.A."/>
            <person name="Karnachuk O.V."/>
            <person name="Ravin N.V."/>
        </authorList>
    </citation>
    <scope>NUCLEOTIDE SEQUENCE [LARGE SCALE GENOMIC DNA]</scope>
    <source>
        <strain evidence="1">BY5</strain>
    </source>
</reference>
<comment type="caution">
    <text evidence="1">The sequence shown here is derived from an EMBL/GenBank/DDBJ whole genome shotgun (WGS) entry which is preliminary data.</text>
</comment>
<accession>A0A367ZR49</accession>
<evidence type="ECO:0000313" key="2">
    <source>
        <dbReference type="Proteomes" id="UP000252355"/>
    </source>
</evidence>
<proteinExistence type="predicted"/>
<name>A0A367ZR49_9BACT</name>
<gene>
    <name evidence="1" type="ORF">OZSIB_3986</name>
</gene>
<dbReference type="AlphaFoldDB" id="A0A367ZR49"/>
<dbReference type="EMBL" id="QOQW01000010">
    <property type="protein sequence ID" value="RCK79832.1"/>
    <property type="molecule type" value="Genomic_DNA"/>
</dbReference>
<evidence type="ECO:0000313" key="1">
    <source>
        <dbReference type="EMBL" id="RCK79832.1"/>
    </source>
</evidence>
<dbReference type="Proteomes" id="UP000252355">
    <property type="component" value="Unassembled WGS sequence"/>
</dbReference>